<dbReference type="PROSITE" id="PS50112">
    <property type="entry name" value="PAS"/>
    <property type="match status" value="1"/>
</dbReference>
<accession>A0ABY1B7D3</accession>
<gene>
    <name evidence="11" type="ORF">SAMN05216600_103381</name>
</gene>
<keyword evidence="7" id="KW-0812">Transmembrane</keyword>
<dbReference type="InterPro" id="IPR035965">
    <property type="entry name" value="PAS-like_dom_sf"/>
</dbReference>
<dbReference type="CDD" id="cd00130">
    <property type="entry name" value="PAS"/>
    <property type="match status" value="1"/>
</dbReference>
<dbReference type="CDD" id="cd00082">
    <property type="entry name" value="HisKA"/>
    <property type="match status" value="1"/>
</dbReference>
<feature type="domain" description="Histidine kinase" evidence="8">
    <location>
        <begin position="607"/>
        <end position="825"/>
    </location>
</feature>
<dbReference type="SMART" id="SM00387">
    <property type="entry name" value="HATPase_c"/>
    <property type="match status" value="1"/>
</dbReference>
<dbReference type="Pfam" id="PF08447">
    <property type="entry name" value="PAS_3"/>
    <property type="match status" value="1"/>
</dbReference>
<protein>
    <recommendedName>
        <fullName evidence="2">histidine kinase</fullName>
        <ecNumber evidence="2">2.7.13.3</ecNumber>
    </recommendedName>
</protein>
<keyword evidence="5" id="KW-0418">Kinase</keyword>
<keyword evidence="3 6" id="KW-0597">Phosphoprotein</keyword>
<feature type="transmembrane region" description="Helical" evidence="7">
    <location>
        <begin position="12"/>
        <end position="38"/>
    </location>
</feature>
<dbReference type="Pfam" id="PF00512">
    <property type="entry name" value="HisKA"/>
    <property type="match status" value="1"/>
</dbReference>
<dbReference type="InterPro" id="IPR004358">
    <property type="entry name" value="Sig_transdc_His_kin-like_C"/>
</dbReference>
<evidence type="ECO:0000256" key="2">
    <source>
        <dbReference type="ARBA" id="ARBA00012438"/>
    </source>
</evidence>
<dbReference type="Pfam" id="PF00072">
    <property type="entry name" value="Response_reg"/>
    <property type="match status" value="1"/>
</dbReference>
<evidence type="ECO:0000256" key="5">
    <source>
        <dbReference type="ARBA" id="ARBA00022777"/>
    </source>
</evidence>
<keyword evidence="12" id="KW-1185">Reference proteome</keyword>
<dbReference type="Proteomes" id="UP000198512">
    <property type="component" value="Unassembled WGS sequence"/>
</dbReference>
<evidence type="ECO:0000313" key="11">
    <source>
        <dbReference type="EMBL" id="SEQ13571.1"/>
    </source>
</evidence>
<evidence type="ECO:0000256" key="4">
    <source>
        <dbReference type="ARBA" id="ARBA00022679"/>
    </source>
</evidence>
<evidence type="ECO:0000259" key="8">
    <source>
        <dbReference type="PROSITE" id="PS50109"/>
    </source>
</evidence>
<dbReference type="InterPro" id="IPR003594">
    <property type="entry name" value="HATPase_dom"/>
</dbReference>
<keyword evidence="4" id="KW-0808">Transferase</keyword>
<dbReference type="SUPFAM" id="SSF52172">
    <property type="entry name" value="CheY-like"/>
    <property type="match status" value="1"/>
</dbReference>
<evidence type="ECO:0000256" key="6">
    <source>
        <dbReference type="PROSITE-ProRule" id="PRU00169"/>
    </source>
</evidence>
<dbReference type="InterPro" id="IPR036097">
    <property type="entry name" value="HisK_dim/P_sf"/>
</dbReference>
<dbReference type="InterPro" id="IPR003661">
    <property type="entry name" value="HisK_dim/P_dom"/>
</dbReference>
<dbReference type="PRINTS" id="PR00344">
    <property type="entry name" value="BCTRLSENSOR"/>
</dbReference>
<evidence type="ECO:0000313" key="12">
    <source>
        <dbReference type="Proteomes" id="UP000198512"/>
    </source>
</evidence>
<dbReference type="SUPFAM" id="SSF55874">
    <property type="entry name" value="ATPase domain of HSP90 chaperone/DNA topoisomerase II/histidine kinase"/>
    <property type="match status" value="1"/>
</dbReference>
<comment type="caution">
    <text evidence="11">The sequence shown here is derived from an EMBL/GenBank/DDBJ whole genome shotgun (WGS) entry which is preliminary data.</text>
</comment>
<evidence type="ECO:0000256" key="7">
    <source>
        <dbReference type="SAM" id="Phobius"/>
    </source>
</evidence>
<organism evidence="11 12">
    <name type="scientific">Pseudomonas cuatrocienegasensis</name>
    <dbReference type="NCBI Taxonomy" id="543360"/>
    <lineage>
        <taxon>Bacteria</taxon>
        <taxon>Pseudomonadati</taxon>
        <taxon>Pseudomonadota</taxon>
        <taxon>Gammaproteobacteria</taxon>
        <taxon>Pseudomonadales</taxon>
        <taxon>Pseudomonadaceae</taxon>
        <taxon>Pseudomonas</taxon>
    </lineage>
</organism>
<proteinExistence type="predicted"/>
<keyword evidence="7" id="KW-0472">Membrane</keyword>
<dbReference type="Gene3D" id="1.10.287.130">
    <property type="match status" value="1"/>
</dbReference>
<dbReference type="InterPro" id="IPR005467">
    <property type="entry name" value="His_kinase_dom"/>
</dbReference>
<dbReference type="Gene3D" id="3.30.450.20">
    <property type="entry name" value="PAS domain"/>
    <property type="match status" value="2"/>
</dbReference>
<dbReference type="NCBIfam" id="TIGR00229">
    <property type="entry name" value="sensory_box"/>
    <property type="match status" value="1"/>
</dbReference>
<dbReference type="InterPro" id="IPR013655">
    <property type="entry name" value="PAS_fold_3"/>
</dbReference>
<feature type="modified residue" description="4-aspartylphosphate" evidence="6">
    <location>
        <position position="887"/>
    </location>
</feature>
<evidence type="ECO:0000259" key="10">
    <source>
        <dbReference type="PROSITE" id="PS50112"/>
    </source>
</evidence>
<evidence type="ECO:0000256" key="3">
    <source>
        <dbReference type="ARBA" id="ARBA00022553"/>
    </source>
</evidence>
<dbReference type="InterPro" id="IPR001789">
    <property type="entry name" value="Sig_transdc_resp-reg_receiver"/>
</dbReference>
<dbReference type="PROSITE" id="PS50110">
    <property type="entry name" value="RESPONSE_REGULATORY"/>
    <property type="match status" value="1"/>
</dbReference>
<dbReference type="Gene3D" id="3.30.565.10">
    <property type="entry name" value="Histidine kinase-like ATPase, C-terminal domain"/>
    <property type="match status" value="1"/>
</dbReference>
<sequence>MPPTPAHGLRQWIWRAFVRSALIPLVLVEAGLVAIYLLSNSAIRDAQIDYLRQTALADLKAAAALETRVVDEQLLGVSRLADAYRNLTTGALLGAQPEQSVELALTDSGVRHSPRDNGGAASFYSNTTPAARQDLRKVARLARLDPLMKELKGSNPLIASLYFNSWDSYNHIYPWFLTPDQYPHDMVIPDYNFYYLADATHNPERKVVWTDVYLDPAGQGWMMSAIAPVYREQFLEGVIGVDITVGGILAQIGQLEVPWNGYAMLVSSTLDIMALPEPGEDDFGLDELTSHSYEEAIRQETFKPADFNLAKRSETQSLASAIAAAPQGVHALMLGDRPHLVAWTTIAQTGWHLLTVVDEAAVFSQTEALASRYQQIGYLLIAGLFGFYLLFFAFMWARARQLSQHLLGPIDGISAMMREIGNGRWRPAAVHSDIHELDVMADKTADMGVQLETSEVQRSASQQRLELVLESATESLWEHRLDTAQIHLRGRLSSRFGLASETLDEKTFLAHVHPDDVPALRTAVQRVRDGLSARYEVEFRMRDAAGVYHWLLGRGRVLEHDPHSGQSALLAGTLVDINALKCSEAALRDASEQAQAADKAKARFISSMSHELRTPLNAIQGFAQLMRMEHQGEGRDGAPEYVEEILSASRHLNHLVSDILDWSSIQADSARLELQWVDVGDILTECAELVRVEVAERGLNLVLHTPEHPLQVQADPRRLRQVLLNLLSNATKYNSPAGRISLGYQRVAGQVRLLVEDTGLGLSDAQQEKLFEPFQRLGRENTTIQGTGIGLALCREFATQMRGRMGLRSEPGVGSCFWIELPLVGNDSVVTQGAHTQPHVFYVEDNPASQFLVRQALEDIARVSLASNGSTALERLLAEPPDLLLLDLNLPGLSGGELLARLRQNPATQHLPVVVLSAAAADDIARAMALNCQGLLGKPIDIDELRRLVSALLQEVTGHAV</sequence>
<dbReference type="Pfam" id="PF02518">
    <property type="entry name" value="HATPase_c"/>
    <property type="match status" value="1"/>
</dbReference>
<comment type="catalytic activity">
    <reaction evidence="1">
        <text>ATP + protein L-histidine = ADP + protein N-phospho-L-histidine.</text>
        <dbReference type="EC" id="2.7.13.3"/>
    </reaction>
</comment>
<dbReference type="InterPro" id="IPR000014">
    <property type="entry name" value="PAS"/>
</dbReference>
<dbReference type="EC" id="2.7.13.3" evidence="2"/>
<dbReference type="InterPro" id="IPR011006">
    <property type="entry name" value="CheY-like_superfamily"/>
</dbReference>
<dbReference type="SUPFAM" id="SSF55785">
    <property type="entry name" value="PYP-like sensor domain (PAS domain)"/>
    <property type="match status" value="1"/>
</dbReference>
<dbReference type="SMART" id="SM00388">
    <property type="entry name" value="HisKA"/>
    <property type="match status" value="1"/>
</dbReference>
<feature type="transmembrane region" description="Helical" evidence="7">
    <location>
        <begin position="376"/>
        <end position="397"/>
    </location>
</feature>
<dbReference type="RefSeq" id="WP_069516600.1">
    <property type="nucleotide sequence ID" value="NZ_FOFP01000003.1"/>
</dbReference>
<evidence type="ECO:0000259" key="9">
    <source>
        <dbReference type="PROSITE" id="PS50110"/>
    </source>
</evidence>
<name>A0ABY1B7D3_9PSED</name>
<dbReference type="SUPFAM" id="SSF47384">
    <property type="entry name" value="Homodimeric domain of signal transducing histidine kinase"/>
    <property type="match status" value="1"/>
</dbReference>
<dbReference type="PROSITE" id="PS50109">
    <property type="entry name" value="HIS_KIN"/>
    <property type="match status" value="1"/>
</dbReference>
<dbReference type="EMBL" id="FOFP01000003">
    <property type="protein sequence ID" value="SEQ13571.1"/>
    <property type="molecule type" value="Genomic_DNA"/>
</dbReference>
<feature type="domain" description="PAS" evidence="10">
    <location>
        <begin position="461"/>
        <end position="531"/>
    </location>
</feature>
<dbReference type="PANTHER" id="PTHR43047">
    <property type="entry name" value="TWO-COMPONENT HISTIDINE PROTEIN KINASE"/>
    <property type="match status" value="1"/>
</dbReference>
<evidence type="ECO:0000256" key="1">
    <source>
        <dbReference type="ARBA" id="ARBA00000085"/>
    </source>
</evidence>
<feature type="domain" description="Response regulatory" evidence="9">
    <location>
        <begin position="839"/>
        <end position="953"/>
    </location>
</feature>
<dbReference type="InterPro" id="IPR036890">
    <property type="entry name" value="HATPase_C_sf"/>
</dbReference>
<keyword evidence="7" id="KW-1133">Transmembrane helix</keyword>
<dbReference type="Gene3D" id="3.40.50.2300">
    <property type="match status" value="1"/>
</dbReference>
<dbReference type="PANTHER" id="PTHR43047:SF72">
    <property type="entry name" value="OSMOSENSING HISTIDINE PROTEIN KINASE SLN1"/>
    <property type="match status" value="1"/>
</dbReference>
<reference evidence="11 12" key="1">
    <citation type="submission" date="2016-10" db="EMBL/GenBank/DDBJ databases">
        <authorList>
            <person name="Varghese N."/>
            <person name="Submissions S."/>
        </authorList>
    </citation>
    <scope>NUCLEOTIDE SEQUENCE [LARGE SCALE GENOMIC DNA]</scope>
    <source>
        <strain evidence="11 12">CIP 109853</strain>
    </source>
</reference>
<dbReference type="SMART" id="SM00448">
    <property type="entry name" value="REC"/>
    <property type="match status" value="1"/>
</dbReference>